<gene>
    <name evidence="1" type="ORF">ESV24_05355</name>
</gene>
<reference evidence="1 2" key="1">
    <citation type="submission" date="2019-08" db="EMBL/GenBank/DDBJ databases">
        <title>Genome of Aequorivita lipolytica Y10-2 (type strain).</title>
        <authorList>
            <person name="Bowman J.P."/>
        </authorList>
    </citation>
    <scope>NUCLEOTIDE SEQUENCE [LARGE SCALE GENOMIC DNA]</scope>
    <source>
        <strain evidence="1 2">Y10-2</strain>
    </source>
</reference>
<sequence length="143" mass="16594">MLLHVSYNDKEISRKIDTELGKPFTISERFKMRGIGSPKLVLTESSIQISNLMNLDNNRNVCNIEMRPKGIIVGFRSNLNSYALIIPYYKLVLHKGKAEEYSIYKDDYFFKIEARAKDKSVHNFMKKLMEAKNAATLDRLEDL</sequence>
<accession>A0A5C6YS65</accession>
<organism evidence="1 2">
    <name type="scientific">Aequorivita lipolytica</name>
    <dbReference type="NCBI Taxonomy" id="153267"/>
    <lineage>
        <taxon>Bacteria</taxon>
        <taxon>Pseudomonadati</taxon>
        <taxon>Bacteroidota</taxon>
        <taxon>Flavobacteriia</taxon>
        <taxon>Flavobacteriales</taxon>
        <taxon>Flavobacteriaceae</taxon>
        <taxon>Aequorivita</taxon>
    </lineage>
</organism>
<name>A0A5C6YS65_9FLAO</name>
<dbReference type="EMBL" id="VORU01000003">
    <property type="protein sequence ID" value="TXD69865.1"/>
    <property type="molecule type" value="Genomic_DNA"/>
</dbReference>
<dbReference type="OrthoDB" id="1436588at2"/>
<evidence type="ECO:0000313" key="1">
    <source>
        <dbReference type="EMBL" id="TXD69865.1"/>
    </source>
</evidence>
<comment type="caution">
    <text evidence="1">The sequence shown here is derived from an EMBL/GenBank/DDBJ whole genome shotgun (WGS) entry which is preliminary data.</text>
</comment>
<keyword evidence="2" id="KW-1185">Reference proteome</keyword>
<proteinExistence type="predicted"/>
<protein>
    <submittedName>
        <fullName evidence="1">Uncharacterized protein</fullName>
    </submittedName>
</protein>
<evidence type="ECO:0000313" key="2">
    <source>
        <dbReference type="Proteomes" id="UP000321945"/>
    </source>
</evidence>
<dbReference type="Proteomes" id="UP000321945">
    <property type="component" value="Unassembled WGS sequence"/>
</dbReference>
<dbReference type="AlphaFoldDB" id="A0A5C6YS65"/>
<dbReference type="RefSeq" id="WP_111814662.1">
    <property type="nucleotide sequence ID" value="NZ_CBCRZQ010000002.1"/>
</dbReference>